<feature type="region of interest" description="Disordered" evidence="1">
    <location>
        <begin position="132"/>
        <end position="152"/>
    </location>
</feature>
<sequence>MRHFDFYKHRGRGHCHDRHYHKRDRKHGGKFCEKFGKRGHHFKDMLCSMGDLATANPQDPDIEEKVRSYVKEFFDRSFLERQAGMENSKENEAGEGTSKAAANRMCMWKERGRHCGSKGCQYCQTAGRNISEEKTQNTSETEGKKSEGDTEEIPYCQHLDHHHRGYGRRHHEHGECRGRCSGDESSTRDEQWMRRGRRHHHDHRDHHHHDRHGYHHHERHGYNHHGRMGWNTHGCDCFHNEATATVKNADSGLQEPNQEVGGSEMQVDPAPAQENEEESQQEVQEVADSLRKSSLE</sequence>
<dbReference type="Proteomes" id="UP001152799">
    <property type="component" value="Chromosome 1"/>
</dbReference>
<feature type="region of interest" description="Disordered" evidence="1">
    <location>
        <begin position="166"/>
        <end position="220"/>
    </location>
</feature>
<evidence type="ECO:0000256" key="1">
    <source>
        <dbReference type="SAM" id="MobiDB-lite"/>
    </source>
</evidence>
<name>A0A9N9MAU7_9CUCU</name>
<dbReference type="EMBL" id="OU892277">
    <property type="protein sequence ID" value="CAG9760996.1"/>
    <property type="molecule type" value="Genomic_DNA"/>
</dbReference>
<protein>
    <submittedName>
        <fullName evidence="2">Uncharacterized protein</fullName>
    </submittedName>
</protein>
<evidence type="ECO:0000313" key="3">
    <source>
        <dbReference type="Proteomes" id="UP001152799"/>
    </source>
</evidence>
<feature type="compositionally biased region" description="Basic residues" evidence="1">
    <location>
        <begin position="194"/>
        <end position="220"/>
    </location>
</feature>
<keyword evidence="3" id="KW-1185">Reference proteome</keyword>
<gene>
    <name evidence="2" type="ORF">CEUTPL_LOCUS1709</name>
</gene>
<feature type="compositionally biased region" description="Basic and acidic residues" evidence="1">
    <location>
        <begin position="132"/>
        <end position="148"/>
    </location>
</feature>
<dbReference type="AlphaFoldDB" id="A0A9N9MAU7"/>
<reference evidence="2" key="1">
    <citation type="submission" date="2022-01" db="EMBL/GenBank/DDBJ databases">
        <authorList>
            <person name="King R."/>
        </authorList>
    </citation>
    <scope>NUCLEOTIDE SEQUENCE</scope>
</reference>
<accession>A0A9N9MAU7</accession>
<feature type="region of interest" description="Disordered" evidence="1">
    <location>
        <begin position="249"/>
        <end position="296"/>
    </location>
</feature>
<feature type="compositionally biased region" description="Basic and acidic residues" evidence="1">
    <location>
        <begin position="172"/>
        <end position="193"/>
    </location>
</feature>
<proteinExistence type="predicted"/>
<evidence type="ECO:0000313" key="2">
    <source>
        <dbReference type="EMBL" id="CAG9760996.1"/>
    </source>
</evidence>
<organism evidence="2 3">
    <name type="scientific">Ceutorhynchus assimilis</name>
    <name type="common">cabbage seed weevil</name>
    <dbReference type="NCBI Taxonomy" id="467358"/>
    <lineage>
        <taxon>Eukaryota</taxon>
        <taxon>Metazoa</taxon>
        <taxon>Ecdysozoa</taxon>
        <taxon>Arthropoda</taxon>
        <taxon>Hexapoda</taxon>
        <taxon>Insecta</taxon>
        <taxon>Pterygota</taxon>
        <taxon>Neoptera</taxon>
        <taxon>Endopterygota</taxon>
        <taxon>Coleoptera</taxon>
        <taxon>Polyphaga</taxon>
        <taxon>Cucujiformia</taxon>
        <taxon>Curculionidae</taxon>
        <taxon>Ceutorhynchinae</taxon>
        <taxon>Ceutorhynchus</taxon>
    </lineage>
</organism>